<feature type="transmembrane region" description="Helical" evidence="6">
    <location>
        <begin position="12"/>
        <end position="31"/>
    </location>
</feature>
<dbReference type="InterPro" id="IPR002797">
    <property type="entry name" value="Polysacc_synth"/>
</dbReference>
<dbReference type="GO" id="GO:0005886">
    <property type="term" value="C:plasma membrane"/>
    <property type="evidence" value="ECO:0007669"/>
    <property type="project" value="UniProtKB-SubCell"/>
</dbReference>
<feature type="transmembrane region" description="Helical" evidence="6">
    <location>
        <begin position="388"/>
        <end position="408"/>
    </location>
</feature>
<name>A0A371AXI4_9FIRM</name>
<feature type="transmembrane region" description="Helical" evidence="6">
    <location>
        <begin position="414"/>
        <end position="434"/>
    </location>
</feature>
<evidence type="ECO:0000256" key="1">
    <source>
        <dbReference type="ARBA" id="ARBA00004651"/>
    </source>
</evidence>
<accession>A0A371AXI4</accession>
<feature type="transmembrane region" description="Helical" evidence="6">
    <location>
        <begin position="185"/>
        <end position="208"/>
    </location>
</feature>
<keyword evidence="5 6" id="KW-0472">Membrane</keyword>
<sequence>MNQKHTLLKGTFYLTLAGLISRIIGFFYRIFLSHKIGAEGLGIYHLIFPVFSLCFALTSAGIQTTISRFVAEQIALNNQKSARKFLITGIFFSICLSIGCFFALNNGSNWLGIHIIKESRCCILLKILAFAIPFEAIHACINGYYYGLKRAGIPALTQLFELIMRVTFVYLLFELPLSSNTPSLNIMVWGIVVGEGAAMLLSLTAFAFEQTRPKSKISKPPLSFRKCGSQLFTMSCPLTLNRVCLHLLQSVEAILIPMQLRAFGLNSSESLSIYGVLTGMALPLILFPSAFTNSISVMLLPSVAEAQAENQTRTIIKTAEKTVQYCLVLGILCSGIFLAFGKQMGNLIFNNSLAGTFIMILGWLCPFLYLCTAGHSILHGLGKMKTTFMLQISGILVRIGFVVFFIPAFGILGYLWGLLLSQLLITILTILFLTRYTHCTFLFSDWIVKPFLTCIFVTGICSLIGAIPHTLSAPLSSFLLSGINCTIFCLLYFGILYLLKAIPKFN</sequence>
<dbReference type="PANTHER" id="PTHR30250">
    <property type="entry name" value="PST FAMILY PREDICTED COLANIC ACID TRANSPORTER"/>
    <property type="match status" value="1"/>
</dbReference>
<gene>
    <name evidence="7" type="ORF">DWV06_04730</name>
</gene>
<comment type="subcellular location">
    <subcellularLocation>
        <location evidence="1">Cell membrane</location>
        <topology evidence="1">Multi-pass membrane protein</topology>
    </subcellularLocation>
</comment>
<feature type="transmembrane region" description="Helical" evidence="6">
    <location>
        <begin position="353"/>
        <end position="376"/>
    </location>
</feature>
<keyword evidence="2" id="KW-1003">Cell membrane</keyword>
<feature type="transmembrane region" description="Helical" evidence="6">
    <location>
        <begin position="322"/>
        <end position="341"/>
    </location>
</feature>
<evidence type="ECO:0000313" key="7">
    <source>
        <dbReference type="EMBL" id="RDU24283.1"/>
    </source>
</evidence>
<feature type="transmembrane region" description="Helical" evidence="6">
    <location>
        <begin position="43"/>
        <end position="64"/>
    </location>
</feature>
<feature type="transmembrane region" description="Helical" evidence="6">
    <location>
        <begin position="479"/>
        <end position="499"/>
    </location>
</feature>
<evidence type="ECO:0000256" key="6">
    <source>
        <dbReference type="SAM" id="Phobius"/>
    </source>
</evidence>
<dbReference type="PIRSF" id="PIRSF038958">
    <property type="entry name" value="PG_synth_SpoVB"/>
    <property type="match status" value="1"/>
</dbReference>
<keyword evidence="3 6" id="KW-0812">Transmembrane</keyword>
<dbReference type="AlphaFoldDB" id="A0A371AXI4"/>
<comment type="caution">
    <text evidence="7">The sequence shown here is derived from an EMBL/GenBank/DDBJ whole genome shotgun (WGS) entry which is preliminary data.</text>
</comment>
<evidence type="ECO:0000256" key="3">
    <source>
        <dbReference type="ARBA" id="ARBA00022692"/>
    </source>
</evidence>
<dbReference type="InterPro" id="IPR024923">
    <property type="entry name" value="PG_synth_SpoVB"/>
</dbReference>
<evidence type="ECO:0000256" key="4">
    <source>
        <dbReference type="ARBA" id="ARBA00022989"/>
    </source>
</evidence>
<evidence type="ECO:0000256" key="5">
    <source>
        <dbReference type="ARBA" id="ARBA00023136"/>
    </source>
</evidence>
<keyword evidence="4 6" id="KW-1133">Transmembrane helix</keyword>
<organism evidence="7 8">
    <name type="scientific">Anaerosacchariphilus polymeriproducens</name>
    <dbReference type="NCBI Taxonomy" id="1812858"/>
    <lineage>
        <taxon>Bacteria</taxon>
        <taxon>Bacillati</taxon>
        <taxon>Bacillota</taxon>
        <taxon>Clostridia</taxon>
        <taxon>Lachnospirales</taxon>
        <taxon>Lachnospiraceae</taxon>
        <taxon>Anaerosacchariphilus</taxon>
    </lineage>
</organism>
<feature type="transmembrane region" description="Helical" evidence="6">
    <location>
        <begin position="271"/>
        <end position="291"/>
    </location>
</feature>
<feature type="transmembrane region" description="Helical" evidence="6">
    <location>
        <begin position="446"/>
        <end position="467"/>
    </location>
</feature>
<dbReference type="RefSeq" id="WP_115481027.1">
    <property type="nucleotide sequence ID" value="NZ_QRCT01000013.1"/>
</dbReference>
<keyword evidence="8" id="KW-1185">Reference proteome</keyword>
<reference evidence="7 8" key="1">
    <citation type="submission" date="2018-07" db="EMBL/GenBank/DDBJ databases">
        <title>Anaerosacharophilus polymeroproducens gen. nov. sp. nov., an anaerobic bacterium isolated from salt field.</title>
        <authorList>
            <person name="Kim W."/>
            <person name="Yang S.-H."/>
            <person name="Oh J."/>
            <person name="Lee J.-H."/>
            <person name="Kwon K.K."/>
        </authorList>
    </citation>
    <scope>NUCLEOTIDE SEQUENCE [LARGE SCALE GENOMIC DNA]</scope>
    <source>
        <strain evidence="7 8">MCWD5</strain>
    </source>
</reference>
<dbReference type="Proteomes" id="UP000255036">
    <property type="component" value="Unassembled WGS sequence"/>
</dbReference>
<feature type="transmembrane region" description="Helical" evidence="6">
    <location>
        <begin position="124"/>
        <end position="146"/>
    </location>
</feature>
<proteinExistence type="predicted"/>
<dbReference type="CDD" id="cd13124">
    <property type="entry name" value="MATE_SpoVB_like"/>
    <property type="match status" value="1"/>
</dbReference>
<feature type="transmembrane region" description="Helical" evidence="6">
    <location>
        <begin position="85"/>
        <end position="104"/>
    </location>
</feature>
<dbReference type="PANTHER" id="PTHR30250:SF21">
    <property type="entry name" value="LIPID II FLIPPASE MURJ"/>
    <property type="match status" value="1"/>
</dbReference>
<feature type="transmembrane region" description="Helical" evidence="6">
    <location>
        <begin position="153"/>
        <end position="173"/>
    </location>
</feature>
<protein>
    <submittedName>
        <fullName evidence="7">Polysaccharide biosynthesis protein</fullName>
    </submittedName>
</protein>
<dbReference type="OrthoDB" id="9775950at2"/>
<dbReference type="EMBL" id="QRCT01000013">
    <property type="protein sequence ID" value="RDU24283.1"/>
    <property type="molecule type" value="Genomic_DNA"/>
</dbReference>
<evidence type="ECO:0000313" key="8">
    <source>
        <dbReference type="Proteomes" id="UP000255036"/>
    </source>
</evidence>
<evidence type="ECO:0000256" key="2">
    <source>
        <dbReference type="ARBA" id="ARBA00022475"/>
    </source>
</evidence>
<dbReference type="InterPro" id="IPR050833">
    <property type="entry name" value="Poly_Biosynth_Transport"/>
</dbReference>
<dbReference type="Pfam" id="PF01943">
    <property type="entry name" value="Polysacc_synt"/>
    <property type="match status" value="1"/>
</dbReference>